<dbReference type="InParanoid" id="A0A0Q9WW07"/>
<name>A0A0Q9WW07_DROWI</name>
<feature type="region of interest" description="Disordered" evidence="1">
    <location>
        <begin position="1"/>
        <end position="22"/>
    </location>
</feature>
<dbReference type="Proteomes" id="UP000007798">
    <property type="component" value="Unassembled WGS sequence"/>
</dbReference>
<sequence>MSNNFLQQHQQPQQRRHSSYQQQNRYYNNSISDDSLNRSRRESFACMRASSPPVRRLSASCLQEELCAMGHQLHIDPRYRDTRPIARSASSLYLSNERLGGGGPSSSANYYPYHQQTAASSSMVNQHFSPMRPLRHTPPPSIYIEEYQDEPKCNEEEAVAGSAARSSQESFKSFAAYTEAHQPLNEEGIASVADSDDIPFIDDEDDEKPPIPPPPPAIELASVSGSTVKRIAAAHGNGYRKTVSFDLEQPTTSGSKIDRKYHTHDAISKLSAPAVNSSTESLNERIPLIQKIRRELNSKRSTNSASSAGYGSGGSGSNSQRSSSESIERMPLIRHNNNSSNNNNNIIQRQLNTQRSHKRSHQVPNLCEIESSCTNLINHVNTSTQNRTERPEIATDTKIIRLTQHRPGRSSSQVNLSCPHDHHLLLPPLGHGKVREMANYFNANQSFASPIAASNGSSSSSSTNNKTNNHNNNMKNKSRSTSALNPKNDSRLSHNEQGHILKQLKEWSLFGSSGKDFDIKLPREKQNTSSCDCPCCGHCRGNKQQSEQIQQEEKPTANASSFKCYDSCQDVEEDEQQIQQQELSRHVTCRRSVMCSNRQVASVRQMKRQQQQHQQQRQQQGPHHGHLHTLHHRHHHQNHRHRRHCQVPTPPSSPPSTAKLLLLSLANKEDSAGCCQQDASATTYDYSDVESCSCDGGAGGGDDSPLACCCSHCCDDDDDDDALEMPANRIDEVDNGLATEAKCSTSTHTLRPSSPPPPPQS</sequence>
<gene>
    <name evidence="2" type="primary">Dwil\GK27536</name>
    <name evidence="2" type="ORF">Dwil_GK27536</name>
</gene>
<proteinExistence type="predicted"/>
<feature type="region of interest" description="Disordered" evidence="1">
    <location>
        <begin position="452"/>
        <end position="493"/>
    </location>
</feature>
<evidence type="ECO:0000313" key="2">
    <source>
        <dbReference type="EMBL" id="KRG00125.1"/>
    </source>
</evidence>
<feature type="compositionally biased region" description="Low complexity" evidence="1">
    <location>
        <begin position="608"/>
        <end position="622"/>
    </location>
</feature>
<dbReference type="AlphaFoldDB" id="A0A0Q9WW07"/>
<feature type="compositionally biased region" description="Low complexity" evidence="1">
    <location>
        <begin position="454"/>
        <end position="475"/>
    </location>
</feature>
<dbReference type="EMBL" id="CH964272">
    <property type="protein sequence ID" value="KRG00125.1"/>
    <property type="molecule type" value="Genomic_DNA"/>
</dbReference>
<evidence type="ECO:0000256" key="1">
    <source>
        <dbReference type="SAM" id="MobiDB-lite"/>
    </source>
</evidence>
<evidence type="ECO:0000313" key="3">
    <source>
        <dbReference type="Proteomes" id="UP000007798"/>
    </source>
</evidence>
<feature type="compositionally biased region" description="Low complexity" evidence="1">
    <location>
        <begin position="7"/>
        <end position="22"/>
    </location>
</feature>
<organism evidence="2 3">
    <name type="scientific">Drosophila willistoni</name>
    <name type="common">Fruit fly</name>
    <dbReference type="NCBI Taxonomy" id="7260"/>
    <lineage>
        <taxon>Eukaryota</taxon>
        <taxon>Metazoa</taxon>
        <taxon>Ecdysozoa</taxon>
        <taxon>Arthropoda</taxon>
        <taxon>Hexapoda</taxon>
        <taxon>Insecta</taxon>
        <taxon>Pterygota</taxon>
        <taxon>Neoptera</taxon>
        <taxon>Endopterygota</taxon>
        <taxon>Diptera</taxon>
        <taxon>Brachycera</taxon>
        <taxon>Muscomorpha</taxon>
        <taxon>Ephydroidea</taxon>
        <taxon>Drosophilidae</taxon>
        <taxon>Drosophila</taxon>
        <taxon>Sophophora</taxon>
    </lineage>
</organism>
<accession>A0A0Q9WW07</accession>
<reference evidence="2 3" key="1">
    <citation type="journal article" date="2007" name="Nature">
        <title>Evolution of genes and genomes on the Drosophila phylogeny.</title>
        <authorList>
            <consortium name="Drosophila 12 Genomes Consortium"/>
            <person name="Clark A.G."/>
            <person name="Eisen M.B."/>
            <person name="Smith D.R."/>
            <person name="Bergman C.M."/>
            <person name="Oliver B."/>
            <person name="Markow T.A."/>
            <person name="Kaufman T.C."/>
            <person name="Kellis M."/>
            <person name="Gelbart W."/>
            <person name="Iyer V.N."/>
            <person name="Pollard D.A."/>
            <person name="Sackton T.B."/>
            <person name="Larracuente A.M."/>
            <person name="Singh N.D."/>
            <person name="Abad J.P."/>
            <person name="Abt D.N."/>
            <person name="Adryan B."/>
            <person name="Aguade M."/>
            <person name="Akashi H."/>
            <person name="Anderson W.W."/>
            <person name="Aquadro C.F."/>
            <person name="Ardell D.H."/>
            <person name="Arguello R."/>
            <person name="Artieri C.G."/>
            <person name="Barbash D.A."/>
            <person name="Barker D."/>
            <person name="Barsanti P."/>
            <person name="Batterham P."/>
            <person name="Batzoglou S."/>
            <person name="Begun D."/>
            <person name="Bhutkar A."/>
            <person name="Blanco E."/>
            <person name="Bosak S.A."/>
            <person name="Bradley R.K."/>
            <person name="Brand A.D."/>
            <person name="Brent M.R."/>
            <person name="Brooks A.N."/>
            <person name="Brown R.H."/>
            <person name="Butlin R.K."/>
            <person name="Caggese C."/>
            <person name="Calvi B.R."/>
            <person name="Bernardo de Carvalho A."/>
            <person name="Caspi A."/>
            <person name="Castrezana S."/>
            <person name="Celniker S.E."/>
            <person name="Chang J.L."/>
            <person name="Chapple C."/>
            <person name="Chatterji S."/>
            <person name="Chinwalla A."/>
            <person name="Civetta A."/>
            <person name="Clifton S.W."/>
            <person name="Comeron J.M."/>
            <person name="Costello J.C."/>
            <person name="Coyne J.A."/>
            <person name="Daub J."/>
            <person name="David R.G."/>
            <person name="Delcher A.L."/>
            <person name="Delehaunty K."/>
            <person name="Do C.B."/>
            <person name="Ebling H."/>
            <person name="Edwards K."/>
            <person name="Eickbush T."/>
            <person name="Evans J.D."/>
            <person name="Filipski A."/>
            <person name="Findeiss S."/>
            <person name="Freyhult E."/>
            <person name="Fulton L."/>
            <person name="Fulton R."/>
            <person name="Garcia A.C."/>
            <person name="Gardiner A."/>
            <person name="Garfield D.A."/>
            <person name="Garvin B.E."/>
            <person name="Gibson G."/>
            <person name="Gilbert D."/>
            <person name="Gnerre S."/>
            <person name="Godfrey J."/>
            <person name="Good R."/>
            <person name="Gotea V."/>
            <person name="Gravely B."/>
            <person name="Greenberg A.J."/>
            <person name="Griffiths-Jones S."/>
            <person name="Gross S."/>
            <person name="Guigo R."/>
            <person name="Gustafson E.A."/>
            <person name="Haerty W."/>
            <person name="Hahn M.W."/>
            <person name="Halligan D.L."/>
            <person name="Halpern A.L."/>
            <person name="Halter G.M."/>
            <person name="Han M.V."/>
            <person name="Heger A."/>
            <person name="Hillier L."/>
            <person name="Hinrichs A.S."/>
            <person name="Holmes I."/>
            <person name="Hoskins R.A."/>
            <person name="Hubisz M.J."/>
            <person name="Hultmark D."/>
            <person name="Huntley M.A."/>
            <person name="Jaffe D.B."/>
            <person name="Jagadeeshan S."/>
            <person name="Jeck W.R."/>
            <person name="Johnson J."/>
            <person name="Jones C.D."/>
            <person name="Jordan W.C."/>
            <person name="Karpen G.H."/>
            <person name="Kataoka E."/>
            <person name="Keightley P.D."/>
            <person name="Kheradpour P."/>
            <person name="Kirkness E.F."/>
            <person name="Koerich L.B."/>
            <person name="Kristiansen K."/>
            <person name="Kudrna D."/>
            <person name="Kulathinal R.J."/>
            <person name="Kumar S."/>
            <person name="Kwok R."/>
            <person name="Lander E."/>
            <person name="Langley C.H."/>
            <person name="Lapoint R."/>
            <person name="Lazzaro B.P."/>
            <person name="Lee S.J."/>
            <person name="Levesque L."/>
            <person name="Li R."/>
            <person name="Lin C.F."/>
            <person name="Lin M.F."/>
            <person name="Lindblad-Toh K."/>
            <person name="Llopart A."/>
            <person name="Long M."/>
            <person name="Low L."/>
            <person name="Lozovsky E."/>
            <person name="Lu J."/>
            <person name="Luo M."/>
            <person name="Machado C.A."/>
            <person name="Makalowski W."/>
            <person name="Marzo M."/>
            <person name="Matsuda M."/>
            <person name="Matzkin L."/>
            <person name="McAllister B."/>
            <person name="McBride C.S."/>
            <person name="McKernan B."/>
            <person name="McKernan K."/>
            <person name="Mendez-Lago M."/>
            <person name="Minx P."/>
            <person name="Mollenhauer M.U."/>
            <person name="Montooth K."/>
            <person name="Mount S.M."/>
            <person name="Mu X."/>
            <person name="Myers E."/>
            <person name="Negre B."/>
            <person name="Newfeld S."/>
            <person name="Nielsen R."/>
            <person name="Noor M.A."/>
            <person name="O'Grady P."/>
            <person name="Pachter L."/>
            <person name="Papaceit M."/>
            <person name="Parisi M.J."/>
            <person name="Parisi M."/>
            <person name="Parts L."/>
            <person name="Pedersen J.S."/>
            <person name="Pesole G."/>
            <person name="Phillippy A.M."/>
            <person name="Ponting C.P."/>
            <person name="Pop M."/>
            <person name="Porcelli D."/>
            <person name="Powell J.R."/>
            <person name="Prohaska S."/>
            <person name="Pruitt K."/>
            <person name="Puig M."/>
            <person name="Quesneville H."/>
            <person name="Ram K.R."/>
            <person name="Rand D."/>
            <person name="Rasmussen M.D."/>
            <person name="Reed L.K."/>
            <person name="Reenan R."/>
            <person name="Reily A."/>
            <person name="Remington K.A."/>
            <person name="Rieger T.T."/>
            <person name="Ritchie M.G."/>
            <person name="Robin C."/>
            <person name="Rogers Y.H."/>
            <person name="Rohde C."/>
            <person name="Rozas J."/>
            <person name="Rubenfield M.J."/>
            <person name="Ruiz A."/>
            <person name="Russo S."/>
            <person name="Salzberg S.L."/>
            <person name="Sanchez-Gracia A."/>
            <person name="Saranga D.J."/>
            <person name="Sato H."/>
            <person name="Schaeffer S.W."/>
            <person name="Schatz M.C."/>
            <person name="Schlenke T."/>
            <person name="Schwartz R."/>
            <person name="Segarra C."/>
            <person name="Singh R.S."/>
            <person name="Sirot L."/>
            <person name="Sirota M."/>
            <person name="Sisneros N.B."/>
            <person name="Smith C.D."/>
            <person name="Smith T.F."/>
            <person name="Spieth J."/>
            <person name="Stage D.E."/>
            <person name="Stark A."/>
            <person name="Stephan W."/>
            <person name="Strausberg R.L."/>
            <person name="Strempel S."/>
            <person name="Sturgill D."/>
            <person name="Sutton G."/>
            <person name="Sutton G.G."/>
            <person name="Tao W."/>
            <person name="Teichmann S."/>
            <person name="Tobari Y.N."/>
            <person name="Tomimura Y."/>
            <person name="Tsolas J.M."/>
            <person name="Valente V.L."/>
            <person name="Venter E."/>
            <person name="Venter J.C."/>
            <person name="Vicario S."/>
            <person name="Vieira F.G."/>
            <person name="Vilella A.J."/>
            <person name="Villasante A."/>
            <person name="Walenz B."/>
            <person name="Wang J."/>
            <person name="Wasserman M."/>
            <person name="Watts T."/>
            <person name="Wilson D."/>
            <person name="Wilson R.K."/>
            <person name="Wing R.A."/>
            <person name="Wolfner M.F."/>
            <person name="Wong A."/>
            <person name="Wong G.K."/>
            <person name="Wu C.I."/>
            <person name="Wu G."/>
            <person name="Yamamoto D."/>
            <person name="Yang H.P."/>
            <person name="Yang S.P."/>
            <person name="Yorke J.A."/>
            <person name="Yoshida K."/>
            <person name="Zdobnov E."/>
            <person name="Zhang P."/>
            <person name="Zhang Y."/>
            <person name="Zimin A.V."/>
            <person name="Baldwin J."/>
            <person name="Abdouelleil A."/>
            <person name="Abdulkadir J."/>
            <person name="Abebe A."/>
            <person name="Abera B."/>
            <person name="Abreu J."/>
            <person name="Acer S.C."/>
            <person name="Aftuck L."/>
            <person name="Alexander A."/>
            <person name="An P."/>
            <person name="Anderson E."/>
            <person name="Anderson S."/>
            <person name="Arachi H."/>
            <person name="Azer M."/>
            <person name="Bachantsang P."/>
            <person name="Barry A."/>
            <person name="Bayul T."/>
            <person name="Berlin A."/>
            <person name="Bessette D."/>
            <person name="Bloom T."/>
            <person name="Blye J."/>
            <person name="Boguslavskiy L."/>
            <person name="Bonnet C."/>
            <person name="Boukhgalter B."/>
            <person name="Bourzgui I."/>
            <person name="Brown A."/>
            <person name="Cahill P."/>
            <person name="Channer S."/>
            <person name="Cheshatsang Y."/>
            <person name="Chuda L."/>
            <person name="Citroen M."/>
            <person name="Collymore A."/>
            <person name="Cooke P."/>
            <person name="Costello M."/>
            <person name="D'Aco K."/>
            <person name="Daza R."/>
            <person name="De Haan G."/>
            <person name="DeGray S."/>
            <person name="DeMaso C."/>
            <person name="Dhargay N."/>
            <person name="Dooley K."/>
            <person name="Dooley E."/>
            <person name="Doricent M."/>
            <person name="Dorje P."/>
            <person name="Dorjee K."/>
            <person name="Dupes A."/>
            <person name="Elong R."/>
            <person name="Falk J."/>
            <person name="Farina A."/>
            <person name="Faro S."/>
            <person name="Ferguson D."/>
            <person name="Fisher S."/>
            <person name="Foley C.D."/>
            <person name="Franke A."/>
            <person name="Friedrich D."/>
            <person name="Gadbois L."/>
            <person name="Gearin G."/>
            <person name="Gearin C.R."/>
            <person name="Giannoukos G."/>
            <person name="Goode T."/>
            <person name="Graham J."/>
            <person name="Grandbois E."/>
            <person name="Grewal S."/>
            <person name="Gyaltsen K."/>
            <person name="Hafez N."/>
            <person name="Hagos B."/>
            <person name="Hall J."/>
            <person name="Henson C."/>
            <person name="Hollinger A."/>
            <person name="Honan T."/>
            <person name="Huard M.D."/>
            <person name="Hughes L."/>
            <person name="Hurhula B."/>
            <person name="Husby M.E."/>
            <person name="Kamat A."/>
            <person name="Kanga B."/>
            <person name="Kashin S."/>
            <person name="Khazanovich D."/>
            <person name="Kisner P."/>
            <person name="Lance K."/>
            <person name="Lara M."/>
            <person name="Lee W."/>
            <person name="Lennon N."/>
            <person name="Letendre F."/>
            <person name="LeVine R."/>
            <person name="Lipovsky A."/>
            <person name="Liu X."/>
            <person name="Liu J."/>
            <person name="Liu S."/>
            <person name="Lokyitsang T."/>
            <person name="Lokyitsang Y."/>
            <person name="Lubonja R."/>
            <person name="Lui A."/>
            <person name="MacDonald P."/>
            <person name="Magnisalis V."/>
            <person name="Maru K."/>
            <person name="Matthews C."/>
            <person name="McCusker W."/>
            <person name="McDonough S."/>
            <person name="Mehta T."/>
            <person name="Meldrim J."/>
            <person name="Meneus L."/>
            <person name="Mihai O."/>
            <person name="Mihalev A."/>
            <person name="Mihova T."/>
            <person name="Mittelman R."/>
            <person name="Mlenga V."/>
            <person name="Montmayeur A."/>
            <person name="Mulrain L."/>
            <person name="Navidi A."/>
            <person name="Naylor J."/>
            <person name="Negash T."/>
            <person name="Nguyen T."/>
            <person name="Nguyen N."/>
            <person name="Nicol R."/>
            <person name="Norbu C."/>
            <person name="Norbu N."/>
            <person name="Novod N."/>
            <person name="O'Neill B."/>
            <person name="Osman S."/>
            <person name="Markiewicz E."/>
            <person name="Oyono O.L."/>
            <person name="Patti C."/>
            <person name="Phunkhang P."/>
            <person name="Pierre F."/>
            <person name="Priest M."/>
            <person name="Raghuraman S."/>
            <person name="Rege F."/>
            <person name="Reyes R."/>
            <person name="Rise C."/>
            <person name="Rogov P."/>
            <person name="Ross K."/>
            <person name="Ryan E."/>
            <person name="Settipalli S."/>
            <person name="Shea T."/>
            <person name="Sherpa N."/>
            <person name="Shi L."/>
            <person name="Shih D."/>
            <person name="Sparrow T."/>
            <person name="Spaulding J."/>
            <person name="Stalker J."/>
            <person name="Stange-Thomann N."/>
            <person name="Stavropoulos S."/>
            <person name="Stone C."/>
            <person name="Strader C."/>
            <person name="Tesfaye S."/>
            <person name="Thomson T."/>
            <person name="Thoulutsang Y."/>
            <person name="Thoulutsang D."/>
            <person name="Topham K."/>
            <person name="Topping I."/>
            <person name="Tsamla T."/>
            <person name="Vassiliev H."/>
            <person name="Vo A."/>
            <person name="Wangchuk T."/>
            <person name="Wangdi T."/>
            <person name="Weiand M."/>
            <person name="Wilkinson J."/>
            <person name="Wilson A."/>
            <person name="Yadav S."/>
            <person name="Young G."/>
            <person name="Yu Q."/>
            <person name="Zembek L."/>
            <person name="Zhong D."/>
            <person name="Zimmer A."/>
            <person name="Zwirko Z."/>
            <person name="Jaffe D.B."/>
            <person name="Alvarez P."/>
            <person name="Brockman W."/>
            <person name="Butler J."/>
            <person name="Chin C."/>
            <person name="Gnerre S."/>
            <person name="Grabherr M."/>
            <person name="Kleber M."/>
            <person name="Mauceli E."/>
            <person name="MacCallum I."/>
        </authorList>
    </citation>
    <scope>NUCLEOTIDE SEQUENCE [LARGE SCALE GENOMIC DNA]</scope>
    <source>
        <strain evidence="3">Tucson 14030-0811.24</strain>
    </source>
</reference>
<feature type="region of interest" description="Disordered" evidence="1">
    <location>
        <begin position="295"/>
        <end position="327"/>
    </location>
</feature>
<feature type="compositionally biased region" description="Basic residues" evidence="1">
    <location>
        <begin position="623"/>
        <end position="645"/>
    </location>
</feature>
<protein>
    <submittedName>
        <fullName evidence="2">Uncharacterized protein</fullName>
    </submittedName>
</protein>
<keyword evidence="3" id="KW-1185">Reference proteome</keyword>
<dbReference type="OrthoDB" id="8093066at2759"/>
<feature type="region of interest" description="Disordered" evidence="1">
    <location>
        <begin position="600"/>
        <end position="657"/>
    </location>
</feature>